<accession>A0A2H3DRP6</accession>
<sequence>MSLPYLPPTSRKDTCSENLDSITVPGGSQPKSKHDDATVKLAAHNLVTLKIEIGKDVDGYSEENLEDSSKGDETSGVIIIRLCRVRAYNVEGISARLAGMAKWMFSKRTAGHREAEEKSKVLEGGNVQRKMVVVVRMRAPARRTHLLVQKSSTLKPRLSLTEQAGSVQDSPYYLRYEVDKECNHHNVADSEEDGTIREDHDSEVQQEEEDIALWRCDVSQEDSGFKSEELICEGGPEGDVGIETIISEARLDRYEMVSITRVNEMTSISSGLDEMTIST</sequence>
<gene>
    <name evidence="2" type="ORF">ARMGADRAFT_1030141</name>
</gene>
<dbReference type="Proteomes" id="UP000217790">
    <property type="component" value="Unassembled WGS sequence"/>
</dbReference>
<dbReference type="OrthoDB" id="10537460at2759"/>
<dbReference type="InParanoid" id="A0A2H3DRP6"/>
<reference evidence="3" key="1">
    <citation type="journal article" date="2017" name="Nat. Ecol. Evol.">
        <title>Genome expansion and lineage-specific genetic innovations in the forest pathogenic fungi Armillaria.</title>
        <authorList>
            <person name="Sipos G."/>
            <person name="Prasanna A.N."/>
            <person name="Walter M.C."/>
            <person name="O'Connor E."/>
            <person name="Balint B."/>
            <person name="Krizsan K."/>
            <person name="Kiss B."/>
            <person name="Hess J."/>
            <person name="Varga T."/>
            <person name="Slot J."/>
            <person name="Riley R."/>
            <person name="Boka B."/>
            <person name="Rigling D."/>
            <person name="Barry K."/>
            <person name="Lee J."/>
            <person name="Mihaltcheva S."/>
            <person name="LaButti K."/>
            <person name="Lipzen A."/>
            <person name="Waldron R."/>
            <person name="Moloney N.M."/>
            <person name="Sperisen C."/>
            <person name="Kredics L."/>
            <person name="Vagvoelgyi C."/>
            <person name="Patrignani A."/>
            <person name="Fitzpatrick D."/>
            <person name="Nagy I."/>
            <person name="Doyle S."/>
            <person name="Anderson J.B."/>
            <person name="Grigoriev I.V."/>
            <person name="Gueldener U."/>
            <person name="Muensterkoetter M."/>
            <person name="Nagy L.G."/>
        </authorList>
    </citation>
    <scope>NUCLEOTIDE SEQUENCE [LARGE SCALE GENOMIC DNA]</scope>
    <source>
        <strain evidence="3">Ar21-2</strain>
    </source>
</reference>
<evidence type="ECO:0000313" key="2">
    <source>
        <dbReference type="EMBL" id="PBK93528.1"/>
    </source>
</evidence>
<proteinExistence type="predicted"/>
<dbReference type="AlphaFoldDB" id="A0A2H3DRP6"/>
<keyword evidence="3" id="KW-1185">Reference proteome</keyword>
<evidence type="ECO:0000313" key="3">
    <source>
        <dbReference type="Proteomes" id="UP000217790"/>
    </source>
</evidence>
<feature type="region of interest" description="Disordered" evidence="1">
    <location>
        <begin position="1"/>
        <end position="35"/>
    </location>
</feature>
<name>A0A2H3DRP6_ARMGA</name>
<protein>
    <submittedName>
        <fullName evidence="2">Uncharacterized protein</fullName>
    </submittedName>
</protein>
<dbReference type="EMBL" id="KZ293656">
    <property type="protein sequence ID" value="PBK93528.1"/>
    <property type="molecule type" value="Genomic_DNA"/>
</dbReference>
<organism evidence="2 3">
    <name type="scientific">Armillaria gallica</name>
    <name type="common">Bulbous honey fungus</name>
    <name type="synonym">Armillaria bulbosa</name>
    <dbReference type="NCBI Taxonomy" id="47427"/>
    <lineage>
        <taxon>Eukaryota</taxon>
        <taxon>Fungi</taxon>
        <taxon>Dikarya</taxon>
        <taxon>Basidiomycota</taxon>
        <taxon>Agaricomycotina</taxon>
        <taxon>Agaricomycetes</taxon>
        <taxon>Agaricomycetidae</taxon>
        <taxon>Agaricales</taxon>
        <taxon>Marasmiineae</taxon>
        <taxon>Physalacriaceae</taxon>
        <taxon>Armillaria</taxon>
    </lineage>
</organism>
<evidence type="ECO:0000256" key="1">
    <source>
        <dbReference type="SAM" id="MobiDB-lite"/>
    </source>
</evidence>